<protein>
    <submittedName>
        <fullName evidence="1">Uncharacterized protein</fullName>
    </submittedName>
</protein>
<dbReference type="Proteomes" id="UP000035740">
    <property type="component" value="Unassembled WGS sequence"/>
</dbReference>
<sequence length="128" mass="14682">LDEKMPMILYLLTRSEILKDQRSIARLLHIVQMVIPLISQQELLLSMGRALISIIHHLANNEDERTDVVLGLACDSLQRCIEPTSLDMVLPLPLYGLLKQRRVFDQKDPQSISYDCFGSLLFTISTFR</sequence>
<proteinExistence type="predicted"/>
<gene>
    <name evidence="1" type="ORF">BVRB_041920</name>
</gene>
<dbReference type="EMBL" id="KQ120288">
    <property type="protein sequence ID" value="KMS64861.1"/>
    <property type="molecule type" value="Genomic_DNA"/>
</dbReference>
<keyword evidence="2" id="KW-1185">Reference proteome</keyword>
<evidence type="ECO:0000313" key="1">
    <source>
        <dbReference type="EMBL" id="KMS64861.1"/>
    </source>
</evidence>
<reference evidence="1 2" key="1">
    <citation type="journal article" date="2014" name="Nature">
        <title>The genome of the recently domesticated crop plant sugar beet (Beta vulgaris).</title>
        <authorList>
            <person name="Dohm J.C."/>
            <person name="Minoche A.E."/>
            <person name="Holtgrawe D."/>
            <person name="Capella-Gutierrez S."/>
            <person name="Zakrzewski F."/>
            <person name="Tafer H."/>
            <person name="Rupp O."/>
            <person name="Sorensen T.R."/>
            <person name="Stracke R."/>
            <person name="Reinhardt R."/>
            <person name="Goesmann A."/>
            <person name="Kraft T."/>
            <person name="Schulz B."/>
            <person name="Stadler P.F."/>
            <person name="Schmidt T."/>
            <person name="Gabaldon T."/>
            <person name="Lehrach H."/>
            <person name="Weisshaar B."/>
            <person name="Himmelbauer H."/>
        </authorList>
    </citation>
    <scope>NUCLEOTIDE SEQUENCE [LARGE SCALE GENOMIC DNA]</scope>
    <source>
        <tissue evidence="1">Taproot</tissue>
    </source>
</reference>
<organism evidence="1 2">
    <name type="scientific">Beta vulgaris subsp. vulgaris</name>
    <name type="common">Beet</name>
    <dbReference type="NCBI Taxonomy" id="3555"/>
    <lineage>
        <taxon>Eukaryota</taxon>
        <taxon>Viridiplantae</taxon>
        <taxon>Streptophyta</taxon>
        <taxon>Embryophyta</taxon>
        <taxon>Tracheophyta</taxon>
        <taxon>Spermatophyta</taxon>
        <taxon>Magnoliopsida</taxon>
        <taxon>eudicotyledons</taxon>
        <taxon>Gunneridae</taxon>
        <taxon>Pentapetalae</taxon>
        <taxon>Caryophyllales</taxon>
        <taxon>Chenopodiaceae</taxon>
        <taxon>Betoideae</taxon>
        <taxon>Beta</taxon>
    </lineage>
</organism>
<accession>A0A0J7YMP3</accession>
<dbReference type="Gramene" id="KMS64861">
    <property type="protein sequence ID" value="KMS64861"/>
    <property type="gene ID" value="BVRB_041920"/>
</dbReference>
<feature type="non-terminal residue" evidence="1">
    <location>
        <position position="1"/>
    </location>
</feature>
<evidence type="ECO:0000313" key="2">
    <source>
        <dbReference type="Proteomes" id="UP000035740"/>
    </source>
</evidence>
<dbReference type="AlphaFoldDB" id="A0A0J7YMP3"/>
<name>A0A0J7YMP3_BETVV</name>